<keyword evidence="10" id="KW-1185">Reference proteome</keyword>
<dbReference type="PANTHER" id="PTHR42930:SF3">
    <property type="entry name" value="PHOSPHATE-SPECIFIC TRANSPORT SYSTEM ACCESSORY PROTEIN PHOU"/>
    <property type="match status" value="1"/>
</dbReference>
<protein>
    <recommendedName>
        <fullName evidence="7">Phosphate-specific transport system accessory protein PhoU</fullName>
    </recommendedName>
</protein>
<evidence type="ECO:0000256" key="6">
    <source>
        <dbReference type="ARBA" id="ARBA00022592"/>
    </source>
</evidence>
<proteinExistence type="inferred from homology"/>
<accession>A0A081BXX9</accession>
<keyword evidence="5 7" id="KW-0963">Cytoplasm</keyword>
<comment type="similarity">
    <text evidence="2 7">Belongs to the PhoU family.</text>
</comment>
<dbReference type="Gene3D" id="1.20.58.220">
    <property type="entry name" value="Phosphate transport system protein phou homolog 2, domain 2"/>
    <property type="match status" value="1"/>
</dbReference>
<dbReference type="STRING" id="1499967.U27_04149"/>
<evidence type="ECO:0000256" key="4">
    <source>
        <dbReference type="ARBA" id="ARBA00022448"/>
    </source>
</evidence>
<dbReference type="HOGENOM" id="CLU_078518_3_0_0"/>
<dbReference type="InterPro" id="IPR026022">
    <property type="entry name" value="PhoU_dom"/>
</dbReference>
<evidence type="ECO:0000259" key="8">
    <source>
        <dbReference type="Pfam" id="PF01895"/>
    </source>
</evidence>
<dbReference type="Pfam" id="PF01895">
    <property type="entry name" value="PhoU"/>
    <property type="match status" value="2"/>
</dbReference>
<evidence type="ECO:0000256" key="5">
    <source>
        <dbReference type="ARBA" id="ARBA00022490"/>
    </source>
</evidence>
<dbReference type="AlphaFoldDB" id="A0A081BXX9"/>
<dbReference type="SUPFAM" id="SSF109755">
    <property type="entry name" value="PhoU-like"/>
    <property type="match status" value="1"/>
</dbReference>
<evidence type="ECO:0000256" key="2">
    <source>
        <dbReference type="ARBA" id="ARBA00008107"/>
    </source>
</evidence>
<gene>
    <name evidence="9" type="ORF">U27_04149</name>
</gene>
<evidence type="ECO:0000256" key="3">
    <source>
        <dbReference type="ARBA" id="ARBA00011738"/>
    </source>
</evidence>
<sequence length="238" mass="26901">MDCGGKHQFVSRHSEPGEYFMILHKEIGKLKQQLLALGALVEERLNKSVKAVDKRDLELAQQIIEGDCEVDALEVDLEEDCLKVLALHQPVAIDLRLIMAVMKINIDLERIGDLAVDIADRARYFATHEEVTLPFDFLGMSRKAQDMLQKSLDALVNLDIELARKVCAADDAVDDMHSSMFQKVEQAIQAQPQYVEQFISYLSVSRYLERIADHATNIAEDVIYLVEGQIVRHSGGMY</sequence>
<name>A0A081BXX9_VECG1</name>
<dbReference type="PIRSF" id="PIRSF003107">
    <property type="entry name" value="PhoU"/>
    <property type="match status" value="1"/>
</dbReference>
<comment type="subcellular location">
    <subcellularLocation>
        <location evidence="1 7">Cytoplasm</location>
    </subcellularLocation>
</comment>
<dbReference type="FunFam" id="1.20.58.220:FF:000004">
    <property type="entry name" value="Phosphate-specific transport system accessory protein PhoU"/>
    <property type="match status" value="1"/>
</dbReference>
<feature type="domain" description="PhoU" evidence="8">
    <location>
        <begin position="139"/>
        <end position="222"/>
    </location>
</feature>
<dbReference type="PANTHER" id="PTHR42930">
    <property type="entry name" value="PHOSPHATE-SPECIFIC TRANSPORT SYSTEM ACCESSORY PROTEIN PHOU"/>
    <property type="match status" value="1"/>
</dbReference>
<dbReference type="eggNOG" id="COG0704">
    <property type="taxonomic scope" value="Bacteria"/>
</dbReference>
<evidence type="ECO:0000256" key="7">
    <source>
        <dbReference type="PIRNR" id="PIRNR003107"/>
    </source>
</evidence>
<keyword evidence="6 7" id="KW-0592">Phosphate transport</keyword>
<organism evidence="9">
    <name type="scientific">Vecturithrix granuli</name>
    <dbReference type="NCBI Taxonomy" id="1499967"/>
    <lineage>
        <taxon>Bacteria</taxon>
        <taxon>Candidatus Moduliflexota</taxon>
        <taxon>Candidatus Vecturitrichia</taxon>
        <taxon>Candidatus Vecturitrichales</taxon>
        <taxon>Candidatus Vecturitrichaceae</taxon>
        <taxon>Candidatus Vecturithrix</taxon>
    </lineage>
</organism>
<dbReference type="GO" id="GO:0045936">
    <property type="term" value="P:negative regulation of phosphate metabolic process"/>
    <property type="evidence" value="ECO:0007669"/>
    <property type="project" value="InterPro"/>
</dbReference>
<dbReference type="NCBIfam" id="TIGR02135">
    <property type="entry name" value="phoU_full"/>
    <property type="match status" value="1"/>
</dbReference>
<dbReference type="GO" id="GO:0030643">
    <property type="term" value="P:intracellular phosphate ion homeostasis"/>
    <property type="evidence" value="ECO:0007669"/>
    <property type="project" value="InterPro"/>
</dbReference>
<reference evidence="9" key="1">
    <citation type="journal article" date="2015" name="PeerJ">
        <title>First genomic representation of candidate bacterial phylum KSB3 points to enhanced environmental sensing as a trigger of wastewater bulking.</title>
        <authorList>
            <person name="Sekiguchi Y."/>
            <person name="Ohashi A."/>
            <person name="Parks D.H."/>
            <person name="Yamauchi T."/>
            <person name="Tyson G.W."/>
            <person name="Hugenholtz P."/>
        </authorList>
    </citation>
    <scope>NUCLEOTIDE SEQUENCE [LARGE SCALE GENOMIC DNA]</scope>
</reference>
<evidence type="ECO:0000256" key="1">
    <source>
        <dbReference type="ARBA" id="ARBA00004496"/>
    </source>
</evidence>
<comment type="subunit">
    <text evidence="3 7">Homodimer.</text>
</comment>
<evidence type="ECO:0000313" key="9">
    <source>
        <dbReference type="EMBL" id="GAK57184.1"/>
    </source>
</evidence>
<feature type="domain" description="PhoU" evidence="8">
    <location>
        <begin position="36"/>
        <end position="121"/>
    </location>
</feature>
<evidence type="ECO:0000313" key="10">
    <source>
        <dbReference type="Proteomes" id="UP000030661"/>
    </source>
</evidence>
<dbReference type="InterPro" id="IPR038078">
    <property type="entry name" value="PhoU-like_sf"/>
</dbReference>
<dbReference type="GO" id="GO:0005737">
    <property type="term" value="C:cytoplasm"/>
    <property type="evidence" value="ECO:0007669"/>
    <property type="project" value="UniProtKB-SubCell"/>
</dbReference>
<dbReference type="Proteomes" id="UP000030661">
    <property type="component" value="Unassembled WGS sequence"/>
</dbReference>
<comment type="function">
    <text evidence="7">Plays a role in the regulation of phosphate uptake.</text>
</comment>
<keyword evidence="4 7" id="KW-0813">Transport</keyword>
<dbReference type="EMBL" id="DF820465">
    <property type="protein sequence ID" value="GAK57184.1"/>
    <property type="molecule type" value="Genomic_DNA"/>
</dbReference>
<dbReference type="GO" id="GO:0006817">
    <property type="term" value="P:phosphate ion transport"/>
    <property type="evidence" value="ECO:0007669"/>
    <property type="project" value="UniProtKB-KW"/>
</dbReference>
<dbReference type="InterPro" id="IPR028366">
    <property type="entry name" value="PhoU"/>
</dbReference>